<feature type="transmembrane region" description="Helical" evidence="1">
    <location>
        <begin position="100"/>
        <end position="122"/>
    </location>
</feature>
<sequence length="456" mass="47583">MWRARDRPPWRCPIDRLLRSRAALWTAFLAVHGWIAYVGTVLIPAEAFWDLDLYRWWMWQGLHQGVWPVLDGDWVYPAGAVVPMLLPALVDAVGTQPYALAWSVLITLLDAAAVVVLLRFAGRPARDCVVRGEVVPPARDPAVGAWWWLAFVLLLGPVAVGRLDAVVAPVVVVALAVALRHPAAASALLTSGAWVKVAPGALLLPLVLVLRRPSRDLVLPAAAVCVVVAGVVAASGGLAHLTSFLTEQGERGLQVESVAATPFVLAGLLGGIGGEPVRVVLNQEITTWEIAGPGTTAVAGALGLALPVALAAVTGLLAWVRLRAGDRLDTAGFLARGALLVAVTLILANKVGSPQFVGWLAGPVAVGLARPGAGGARSWRAPAALVLVIAVLTQIVFPLAYDGVTLQHAGPSLVLVLRNVLLVALVVLVARDLVRAGRAGSRATGPGERRLSAPAA</sequence>
<organism evidence="2 3">
    <name type="scientific">Cellulomonas pakistanensis</name>
    <dbReference type="NCBI Taxonomy" id="992287"/>
    <lineage>
        <taxon>Bacteria</taxon>
        <taxon>Bacillati</taxon>
        <taxon>Actinomycetota</taxon>
        <taxon>Actinomycetes</taxon>
        <taxon>Micrococcales</taxon>
        <taxon>Cellulomonadaceae</taxon>
        <taxon>Cellulomonas</taxon>
    </lineage>
</organism>
<dbReference type="AlphaFoldDB" id="A0A919PCR4"/>
<feature type="transmembrane region" description="Helical" evidence="1">
    <location>
        <begin position="217"/>
        <end position="239"/>
    </location>
</feature>
<evidence type="ECO:0000256" key="1">
    <source>
        <dbReference type="SAM" id="Phobius"/>
    </source>
</evidence>
<evidence type="ECO:0008006" key="4">
    <source>
        <dbReference type="Google" id="ProtNLM"/>
    </source>
</evidence>
<protein>
    <recommendedName>
        <fullName evidence="4">DUF2029 domain-containing protein</fullName>
    </recommendedName>
</protein>
<dbReference type="EMBL" id="BONO01000007">
    <property type="protein sequence ID" value="GIG35837.1"/>
    <property type="molecule type" value="Genomic_DNA"/>
</dbReference>
<feature type="transmembrane region" description="Helical" evidence="1">
    <location>
        <begin position="331"/>
        <end position="348"/>
    </location>
</feature>
<proteinExistence type="predicted"/>
<comment type="caution">
    <text evidence="2">The sequence shown here is derived from an EMBL/GenBank/DDBJ whole genome shotgun (WGS) entry which is preliminary data.</text>
</comment>
<keyword evidence="1" id="KW-0812">Transmembrane</keyword>
<feature type="transmembrane region" description="Helical" evidence="1">
    <location>
        <begin position="193"/>
        <end position="210"/>
    </location>
</feature>
<gene>
    <name evidence="2" type="ORF">Cpa01nite_12180</name>
</gene>
<feature type="transmembrane region" description="Helical" evidence="1">
    <location>
        <begin position="142"/>
        <end position="160"/>
    </location>
</feature>
<evidence type="ECO:0000313" key="2">
    <source>
        <dbReference type="EMBL" id="GIG35837.1"/>
    </source>
</evidence>
<feature type="transmembrane region" description="Helical" evidence="1">
    <location>
        <begin position="383"/>
        <end position="401"/>
    </location>
</feature>
<accession>A0A919PCR4</accession>
<evidence type="ECO:0000313" key="3">
    <source>
        <dbReference type="Proteomes" id="UP000642125"/>
    </source>
</evidence>
<keyword evidence="1" id="KW-0472">Membrane</keyword>
<feature type="transmembrane region" description="Helical" evidence="1">
    <location>
        <begin position="413"/>
        <end position="434"/>
    </location>
</feature>
<keyword evidence="1" id="KW-1133">Transmembrane helix</keyword>
<reference evidence="2" key="1">
    <citation type="submission" date="2021-01" db="EMBL/GenBank/DDBJ databases">
        <title>Whole genome shotgun sequence of Cellulomonas pakistanensis NBRC 110800.</title>
        <authorList>
            <person name="Komaki H."/>
            <person name="Tamura T."/>
        </authorList>
    </citation>
    <scope>NUCLEOTIDE SEQUENCE</scope>
    <source>
        <strain evidence="2">NBRC 110800</strain>
    </source>
</reference>
<feature type="transmembrane region" description="Helical" evidence="1">
    <location>
        <begin position="21"/>
        <end position="43"/>
    </location>
</feature>
<feature type="transmembrane region" description="Helical" evidence="1">
    <location>
        <begin position="297"/>
        <end position="319"/>
    </location>
</feature>
<keyword evidence="3" id="KW-1185">Reference proteome</keyword>
<dbReference type="Proteomes" id="UP000642125">
    <property type="component" value="Unassembled WGS sequence"/>
</dbReference>
<name>A0A919PCR4_9CELL</name>